<dbReference type="AlphaFoldDB" id="A0A7G9GQZ5"/>
<protein>
    <submittedName>
        <fullName evidence="3">ATP-binding protein</fullName>
    </submittedName>
</protein>
<name>A0A7G9GQZ5_9FIRM</name>
<dbReference type="InterPro" id="IPR036388">
    <property type="entry name" value="WH-like_DNA-bd_sf"/>
</dbReference>
<feature type="domain" description="DUF4143" evidence="2">
    <location>
        <begin position="175"/>
        <end position="320"/>
    </location>
</feature>
<dbReference type="KEGG" id="ehn:H9Q80_04545"/>
<accession>A0A7G9GQZ5</accession>
<dbReference type="Pfam" id="PF13173">
    <property type="entry name" value="AAA_14"/>
    <property type="match status" value="1"/>
</dbReference>
<dbReference type="Proteomes" id="UP000515856">
    <property type="component" value="Chromosome"/>
</dbReference>
<proteinExistence type="predicted"/>
<dbReference type="Gene3D" id="3.40.50.300">
    <property type="entry name" value="P-loop containing nucleotide triphosphate hydrolases"/>
    <property type="match status" value="1"/>
</dbReference>
<dbReference type="InterPro" id="IPR027417">
    <property type="entry name" value="P-loop_NTPase"/>
</dbReference>
<reference evidence="3 4" key="1">
    <citation type="submission" date="2020-08" db="EMBL/GenBank/DDBJ databases">
        <authorList>
            <person name="Liu C."/>
            <person name="Sun Q."/>
        </authorList>
    </citation>
    <scope>NUCLEOTIDE SEQUENCE [LARGE SCALE GENOMIC DNA]</scope>
    <source>
        <strain evidence="3 4">NSJ-61</strain>
    </source>
</reference>
<dbReference type="PANTHER" id="PTHR33295:SF20">
    <property type="entry name" value="ATPASE"/>
    <property type="match status" value="1"/>
</dbReference>
<dbReference type="InterPro" id="IPR025420">
    <property type="entry name" value="DUF4143"/>
</dbReference>
<dbReference type="Gene3D" id="1.10.10.10">
    <property type="entry name" value="Winged helix-like DNA-binding domain superfamily/Winged helix DNA-binding domain"/>
    <property type="match status" value="1"/>
</dbReference>
<gene>
    <name evidence="3" type="ORF">H9Q80_04545</name>
</gene>
<evidence type="ECO:0000313" key="4">
    <source>
        <dbReference type="Proteomes" id="UP000515856"/>
    </source>
</evidence>
<evidence type="ECO:0000259" key="2">
    <source>
        <dbReference type="Pfam" id="PF13635"/>
    </source>
</evidence>
<dbReference type="InterPro" id="IPR041682">
    <property type="entry name" value="AAA_14"/>
</dbReference>
<dbReference type="SUPFAM" id="SSF52540">
    <property type="entry name" value="P-loop containing nucleoside triphosphate hydrolases"/>
    <property type="match status" value="1"/>
</dbReference>
<feature type="domain" description="AAA" evidence="1">
    <location>
        <begin position="1"/>
        <end position="123"/>
    </location>
</feature>
<keyword evidence="3" id="KW-0547">Nucleotide-binding</keyword>
<dbReference type="PANTHER" id="PTHR33295">
    <property type="entry name" value="ATPASE"/>
    <property type="match status" value="1"/>
</dbReference>
<sequence>MRRSGKSYLLMQIKEELLNQGIEEDHIIYLNFEFLDYDEIETYKDLNHFIEDKIKDDQRYYLMFDEIQNIEKFEKTVNSLRAKYDCSIFLTGSNLQLLSKELSTLLTGRYIEFEVFPFSFKEMIEYYDVDMEHANLQSYLQDYMKWGGLPQRFEMNDELTRASYIQDVYHSILYKDIITRFDIKDIVLLEKIIDYVFDSIGQLFSTNNVVTHLGKTFKSVKPETVYRYLDYLAEALLIQKVERYDIKGKKILSFYEKYYAIDLGFANIKKHQMNIGSSLENIVYIYLKANAYQVYIGKTYAGEVDFIAQRGKDKKYIQVCYILNQEDKDKNGKSTYDREFDAFTPIKDNCPKYVLSTDSFDMSKDGIIHQNIYDFLLHGFK</sequence>
<evidence type="ECO:0000259" key="1">
    <source>
        <dbReference type="Pfam" id="PF13173"/>
    </source>
</evidence>
<dbReference type="GO" id="GO:0005524">
    <property type="term" value="F:ATP binding"/>
    <property type="evidence" value="ECO:0007669"/>
    <property type="project" value="UniProtKB-KW"/>
</dbReference>
<dbReference type="Pfam" id="PF13635">
    <property type="entry name" value="DUF4143"/>
    <property type="match status" value="1"/>
</dbReference>
<evidence type="ECO:0000313" key="3">
    <source>
        <dbReference type="EMBL" id="QNM13227.1"/>
    </source>
</evidence>
<dbReference type="EMBL" id="CP060636">
    <property type="protein sequence ID" value="QNM13227.1"/>
    <property type="molecule type" value="Genomic_DNA"/>
</dbReference>
<organism evidence="3 4">
    <name type="scientific">[Eubacterium] hominis</name>
    <dbReference type="NCBI Taxonomy" id="2764325"/>
    <lineage>
        <taxon>Bacteria</taxon>
        <taxon>Bacillati</taxon>
        <taxon>Bacillota</taxon>
        <taxon>Erysipelotrichia</taxon>
        <taxon>Erysipelotrichales</taxon>
        <taxon>Erysipelotrichaceae</taxon>
        <taxon>Amedibacillus</taxon>
    </lineage>
</organism>
<keyword evidence="3" id="KW-0067">ATP-binding</keyword>
<keyword evidence="4" id="KW-1185">Reference proteome</keyword>